<evidence type="ECO:0000313" key="2">
    <source>
        <dbReference type="EMBL" id="KAB2345940.1"/>
    </source>
</evidence>
<dbReference type="AlphaFoldDB" id="A0A6H9YUI9"/>
<dbReference type="EMBL" id="WBMT01000012">
    <property type="protein sequence ID" value="KAB2345940.1"/>
    <property type="molecule type" value="Genomic_DNA"/>
</dbReference>
<dbReference type="InterPro" id="IPR015943">
    <property type="entry name" value="WD40/YVTN_repeat-like_dom_sf"/>
</dbReference>
<dbReference type="RefSeq" id="WP_151563912.1">
    <property type="nucleotide sequence ID" value="NZ_WBMT01000012.1"/>
</dbReference>
<feature type="transmembrane region" description="Helical" evidence="1">
    <location>
        <begin position="40"/>
        <end position="63"/>
    </location>
</feature>
<name>A0A6H9YUI9_9ACTN</name>
<keyword evidence="1" id="KW-0472">Membrane</keyword>
<dbReference type="InterPro" id="IPR011044">
    <property type="entry name" value="Quino_amine_DH_bsu"/>
</dbReference>
<dbReference type="Proteomes" id="UP000468735">
    <property type="component" value="Unassembled WGS sequence"/>
</dbReference>
<dbReference type="SUPFAM" id="SSF50969">
    <property type="entry name" value="YVTN repeat-like/Quinoprotein amine dehydrogenase"/>
    <property type="match status" value="1"/>
</dbReference>
<gene>
    <name evidence="2" type="ORF">F8566_24790</name>
</gene>
<keyword evidence="1" id="KW-0812">Transmembrane</keyword>
<dbReference type="Gene3D" id="2.130.10.10">
    <property type="entry name" value="YVTN repeat-like/Quinoprotein amine dehydrogenase"/>
    <property type="match status" value="1"/>
</dbReference>
<accession>A0A6H9YUI9</accession>
<reference evidence="2 3" key="1">
    <citation type="submission" date="2019-09" db="EMBL/GenBank/DDBJ databases">
        <title>Actinomadura physcomitrii sp. nov., a novel actinomycete isolated from moss [Physcomitrium sphaericum (Ludw) Fuernr].</title>
        <authorList>
            <person name="Zhuang X."/>
            <person name="Liu C."/>
        </authorList>
    </citation>
    <scope>NUCLEOTIDE SEQUENCE [LARGE SCALE GENOMIC DNA]</scope>
    <source>
        <strain evidence="2 3">HMC1</strain>
    </source>
</reference>
<evidence type="ECO:0008006" key="4">
    <source>
        <dbReference type="Google" id="ProtNLM"/>
    </source>
</evidence>
<keyword evidence="3" id="KW-1185">Reference proteome</keyword>
<comment type="caution">
    <text evidence="2">The sequence shown here is derived from an EMBL/GenBank/DDBJ whole genome shotgun (WGS) entry which is preliminary data.</text>
</comment>
<sequence length="402" mass="43269">MSIEDRLRDALQATANTVDDQTHRPLPERRPRPSMLRLRLVPLGAVAGVLIILVSFLTAQRLWDDPAERLQRTPVMPKFIFASTVDGGDTPNDSSYSLEVRESATGRLVDRYKAPKGFEFGGVAALSDNRTFYVTSELKSQKPCRTTIQRVRVSDAGKIIGMEPIAGGPVAGVGSGNGGLAVTPNDTKLAYAVQDCSAERRDEASAERTRIAVVDLVTNTQREWHDSGQGDGANQLSWAADGGHLFFVRRVEHKDSISEDTEELRRIKSSVPGGAQLAGNSKLIQTVKSPSIYVSALARPDGLSVFTSTMELQLGVGSEEPGSVPDPSRDSQGPVELLELSAQDGRVLRQIRLASASRLEIAAFKSDASGLYLLTSGGIVDLHKGGPARPLKGLDGVVDMDW</sequence>
<dbReference type="OrthoDB" id="3530399at2"/>
<protein>
    <recommendedName>
        <fullName evidence="4">Lactonase family protein</fullName>
    </recommendedName>
</protein>
<evidence type="ECO:0000313" key="3">
    <source>
        <dbReference type="Proteomes" id="UP000468735"/>
    </source>
</evidence>
<proteinExistence type="predicted"/>
<keyword evidence="1" id="KW-1133">Transmembrane helix</keyword>
<evidence type="ECO:0000256" key="1">
    <source>
        <dbReference type="SAM" id="Phobius"/>
    </source>
</evidence>
<organism evidence="2 3">
    <name type="scientific">Actinomadura rudentiformis</name>
    <dbReference type="NCBI Taxonomy" id="359158"/>
    <lineage>
        <taxon>Bacteria</taxon>
        <taxon>Bacillati</taxon>
        <taxon>Actinomycetota</taxon>
        <taxon>Actinomycetes</taxon>
        <taxon>Streptosporangiales</taxon>
        <taxon>Thermomonosporaceae</taxon>
        <taxon>Actinomadura</taxon>
    </lineage>
</organism>